<dbReference type="InterPro" id="IPR015314">
    <property type="entry name" value="Restrct_endonuc_II_EcoRV"/>
</dbReference>
<dbReference type="EMBL" id="MHJU01000014">
    <property type="protein sequence ID" value="OGY73296.1"/>
    <property type="molecule type" value="Genomic_DNA"/>
</dbReference>
<evidence type="ECO:0000313" key="5">
    <source>
        <dbReference type="Proteomes" id="UP000178315"/>
    </source>
</evidence>
<keyword evidence="2 4" id="KW-0255">Endonuclease</keyword>
<keyword evidence="1" id="KW-0540">Nuclease</keyword>
<sequence length="261" mass="30337">MGQDNFQKDLLQHTNDFRKVLATPSGDWSVKGFIDVAKNIYTISVDTKVVSKIIELMMFPVIQKFAKENGYEMIFSAEQNHYPDITFVTKDKKKIALDLKSTYQKNHEAISGFTLGAFTGYFRYRDSKKNITFPYKEYDKHYILGIIYTQQEELIDENKVYTIDDLEDILSVVKDFDFIVQEKYRIAKDRPGSGNTKNIGSCVKMGELMEGTGPFSTLGVKVFDDYWINYMTLEMARSAKLKRPPYSNIKDYLKYRNIKNL</sequence>
<dbReference type="InterPro" id="IPR011335">
    <property type="entry name" value="Restrct_endonuc-II-like"/>
</dbReference>
<evidence type="ECO:0000313" key="4">
    <source>
        <dbReference type="EMBL" id="OGY73296.1"/>
    </source>
</evidence>
<evidence type="ECO:0000256" key="1">
    <source>
        <dbReference type="ARBA" id="ARBA00022722"/>
    </source>
</evidence>
<evidence type="ECO:0000256" key="2">
    <source>
        <dbReference type="ARBA" id="ARBA00022759"/>
    </source>
</evidence>
<dbReference type="GO" id="GO:0016787">
    <property type="term" value="F:hydrolase activity"/>
    <property type="evidence" value="ECO:0007669"/>
    <property type="project" value="UniProtKB-KW"/>
</dbReference>
<dbReference type="GO" id="GO:0004519">
    <property type="term" value="F:endonuclease activity"/>
    <property type="evidence" value="ECO:0007669"/>
    <property type="project" value="UniProtKB-KW"/>
</dbReference>
<proteinExistence type="predicted"/>
<dbReference type="Pfam" id="PF09233">
    <property type="entry name" value="Endonuc-EcoRV"/>
    <property type="match status" value="1"/>
</dbReference>
<evidence type="ECO:0000256" key="3">
    <source>
        <dbReference type="ARBA" id="ARBA00022801"/>
    </source>
</evidence>
<dbReference type="CDD" id="cd22323">
    <property type="entry name" value="EcoRV-like"/>
    <property type="match status" value="1"/>
</dbReference>
<comment type="caution">
    <text evidence="4">The sequence shown here is derived from an EMBL/GenBank/DDBJ whole genome shotgun (WGS) entry which is preliminary data.</text>
</comment>
<dbReference type="Gene3D" id="3.40.600.10">
    <property type="entry name" value="DNA mismatch repair MutH/Restriction endonuclease, type II"/>
    <property type="match status" value="1"/>
</dbReference>
<dbReference type="Proteomes" id="UP000178315">
    <property type="component" value="Unassembled WGS sequence"/>
</dbReference>
<dbReference type="AlphaFoldDB" id="A0A1G2A9Y6"/>
<gene>
    <name evidence="4" type="ORF">A3H61_00830</name>
</gene>
<reference evidence="4 5" key="1">
    <citation type="journal article" date="2016" name="Nat. Commun.">
        <title>Thousands of microbial genomes shed light on interconnected biogeochemical processes in an aquifer system.</title>
        <authorList>
            <person name="Anantharaman K."/>
            <person name="Brown C.T."/>
            <person name="Hug L.A."/>
            <person name="Sharon I."/>
            <person name="Castelle C.J."/>
            <person name="Probst A.J."/>
            <person name="Thomas B.C."/>
            <person name="Singh A."/>
            <person name="Wilkins M.J."/>
            <person name="Karaoz U."/>
            <person name="Brodie E.L."/>
            <person name="Williams K.H."/>
            <person name="Hubbard S.S."/>
            <person name="Banfield J.F."/>
        </authorList>
    </citation>
    <scope>NUCLEOTIDE SEQUENCE [LARGE SCALE GENOMIC DNA]</scope>
</reference>
<protein>
    <submittedName>
        <fullName evidence="4">Restriction endonuclease</fullName>
    </submittedName>
</protein>
<dbReference type="GO" id="GO:0003677">
    <property type="term" value="F:DNA binding"/>
    <property type="evidence" value="ECO:0007669"/>
    <property type="project" value="InterPro"/>
</dbReference>
<organism evidence="4 5">
    <name type="scientific">Candidatus Jacksonbacteria bacterium RIFCSPLOWO2_02_FULL_44_20</name>
    <dbReference type="NCBI Taxonomy" id="1798460"/>
    <lineage>
        <taxon>Bacteria</taxon>
        <taxon>Candidatus Jacksoniibacteriota</taxon>
    </lineage>
</organism>
<dbReference type="SUPFAM" id="SSF52980">
    <property type="entry name" value="Restriction endonuclease-like"/>
    <property type="match status" value="1"/>
</dbReference>
<name>A0A1G2A9Y6_9BACT</name>
<dbReference type="InterPro" id="IPR037057">
    <property type="entry name" value="DNA_rep_MutH/T2_RE_sf"/>
</dbReference>
<keyword evidence="3" id="KW-0378">Hydrolase</keyword>
<accession>A0A1G2A9Y6</accession>